<feature type="region of interest" description="Disordered" evidence="1">
    <location>
        <begin position="120"/>
        <end position="150"/>
    </location>
</feature>
<dbReference type="Proteomes" id="UP000799444">
    <property type="component" value="Unassembled WGS sequence"/>
</dbReference>
<organism evidence="2 3">
    <name type="scientific">Polyplosphaeria fusca</name>
    <dbReference type="NCBI Taxonomy" id="682080"/>
    <lineage>
        <taxon>Eukaryota</taxon>
        <taxon>Fungi</taxon>
        <taxon>Dikarya</taxon>
        <taxon>Ascomycota</taxon>
        <taxon>Pezizomycotina</taxon>
        <taxon>Dothideomycetes</taxon>
        <taxon>Pleosporomycetidae</taxon>
        <taxon>Pleosporales</taxon>
        <taxon>Tetraplosphaeriaceae</taxon>
        <taxon>Polyplosphaeria</taxon>
    </lineage>
</organism>
<sequence length="150" mass="15396">MPDTTAPTSPQGGDKGTAQQAKPEPDQDITPKGSQETTTADHLEKEGDQGLIPHAGSASTKILELASELRDLVGDAAALVEKKVNELDVEQGPGPYGSPGTCAPSDLDAIASGALPAVVSQETAESDITGKHLKDSKGAADEEEHKNSTK</sequence>
<feature type="compositionally biased region" description="Basic and acidic residues" evidence="1">
    <location>
        <begin position="128"/>
        <end position="150"/>
    </location>
</feature>
<evidence type="ECO:0000313" key="3">
    <source>
        <dbReference type="Proteomes" id="UP000799444"/>
    </source>
</evidence>
<gene>
    <name evidence="2" type="ORF">EJ04DRAFT_607879</name>
</gene>
<protein>
    <submittedName>
        <fullName evidence="2">Uncharacterized protein</fullName>
    </submittedName>
</protein>
<accession>A0A9P4RAK5</accession>
<dbReference type="EMBL" id="ML996104">
    <property type="protein sequence ID" value="KAF2739476.1"/>
    <property type="molecule type" value="Genomic_DNA"/>
</dbReference>
<comment type="caution">
    <text evidence="2">The sequence shown here is derived from an EMBL/GenBank/DDBJ whole genome shotgun (WGS) entry which is preliminary data.</text>
</comment>
<evidence type="ECO:0000256" key="1">
    <source>
        <dbReference type="SAM" id="MobiDB-lite"/>
    </source>
</evidence>
<proteinExistence type="predicted"/>
<dbReference type="OrthoDB" id="3797550at2759"/>
<feature type="compositionally biased region" description="Basic and acidic residues" evidence="1">
    <location>
        <begin position="39"/>
        <end position="48"/>
    </location>
</feature>
<evidence type="ECO:0000313" key="2">
    <source>
        <dbReference type="EMBL" id="KAF2739476.1"/>
    </source>
</evidence>
<feature type="region of interest" description="Disordered" evidence="1">
    <location>
        <begin position="1"/>
        <end position="55"/>
    </location>
</feature>
<keyword evidence="3" id="KW-1185">Reference proteome</keyword>
<dbReference type="AlphaFoldDB" id="A0A9P4RAK5"/>
<name>A0A9P4RAK5_9PLEO</name>
<feature type="compositionally biased region" description="Polar residues" evidence="1">
    <location>
        <begin position="1"/>
        <end position="11"/>
    </location>
</feature>
<reference evidence="2" key="1">
    <citation type="journal article" date="2020" name="Stud. Mycol.">
        <title>101 Dothideomycetes genomes: a test case for predicting lifestyles and emergence of pathogens.</title>
        <authorList>
            <person name="Haridas S."/>
            <person name="Albert R."/>
            <person name="Binder M."/>
            <person name="Bloem J."/>
            <person name="Labutti K."/>
            <person name="Salamov A."/>
            <person name="Andreopoulos B."/>
            <person name="Baker S."/>
            <person name="Barry K."/>
            <person name="Bills G."/>
            <person name="Bluhm B."/>
            <person name="Cannon C."/>
            <person name="Castanera R."/>
            <person name="Culley D."/>
            <person name="Daum C."/>
            <person name="Ezra D."/>
            <person name="Gonzalez J."/>
            <person name="Henrissat B."/>
            <person name="Kuo A."/>
            <person name="Liang C."/>
            <person name="Lipzen A."/>
            <person name="Lutzoni F."/>
            <person name="Magnuson J."/>
            <person name="Mondo S."/>
            <person name="Nolan M."/>
            <person name="Ohm R."/>
            <person name="Pangilinan J."/>
            <person name="Park H.-J."/>
            <person name="Ramirez L."/>
            <person name="Alfaro M."/>
            <person name="Sun H."/>
            <person name="Tritt A."/>
            <person name="Yoshinaga Y."/>
            <person name="Zwiers L.-H."/>
            <person name="Turgeon B."/>
            <person name="Goodwin S."/>
            <person name="Spatafora J."/>
            <person name="Crous P."/>
            <person name="Grigoriev I."/>
        </authorList>
    </citation>
    <scope>NUCLEOTIDE SEQUENCE</scope>
    <source>
        <strain evidence="2">CBS 125425</strain>
    </source>
</reference>